<gene>
    <name evidence="2" type="ORF">Tco_1122180</name>
</gene>
<dbReference type="PANTHER" id="PTHR37984">
    <property type="entry name" value="PROTEIN CBG26694"/>
    <property type="match status" value="1"/>
</dbReference>
<reference evidence="2" key="2">
    <citation type="submission" date="2022-01" db="EMBL/GenBank/DDBJ databases">
        <authorList>
            <person name="Yamashiro T."/>
            <person name="Shiraishi A."/>
            <person name="Satake H."/>
            <person name="Nakayama K."/>
        </authorList>
    </citation>
    <scope>NUCLEOTIDE SEQUENCE</scope>
</reference>
<dbReference type="PANTHER" id="PTHR37984:SF5">
    <property type="entry name" value="PROTEIN NYNRIN-LIKE"/>
    <property type="match status" value="1"/>
</dbReference>
<proteinExistence type="predicted"/>
<sequence>MKLNPKKCTFGAEGAFLGHVVNMQGIKVCPQKAEAVMKLQSPQTLKEAQSLNGKLASLNRFLSKSAEKSLPFFKTLKRCVKKSDFQWTPEAERAFQNMKKMYSGAANGNRTKTQRGADNVSLRSQGSSKRGPFDGKGLTASTSLFRQSCLANPINQLQFNGKTSFSVSARHKEAEEILPCDIRQF</sequence>
<feature type="compositionally biased region" description="Polar residues" evidence="1">
    <location>
        <begin position="106"/>
        <end position="128"/>
    </location>
</feature>
<reference evidence="2" key="1">
    <citation type="journal article" date="2022" name="Int. J. Mol. Sci.">
        <title>Draft Genome of Tanacetum Coccineum: Genomic Comparison of Closely Related Tanacetum-Family Plants.</title>
        <authorList>
            <person name="Yamashiro T."/>
            <person name="Shiraishi A."/>
            <person name="Nakayama K."/>
            <person name="Satake H."/>
        </authorList>
    </citation>
    <scope>NUCLEOTIDE SEQUENCE</scope>
</reference>
<dbReference type="Proteomes" id="UP001151760">
    <property type="component" value="Unassembled WGS sequence"/>
</dbReference>
<evidence type="ECO:0000256" key="1">
    <source>
        <dbReference type="SAM" id="MobiDB-lite"/>
    </source>
</evidence>
<name>A0ABQ5J1F0_9ASTR</name>
<dbReference type="SUPFAM" id="SSF56672">
    <property type="entry name" value="DNA/RNA polymerases"/>
    <property type="match status" value="1"/>
</dbReference>
<dbReference type="Gene3D" id="3.30.70.270">
    <property type="match status" value="1"/>
</dbReference>
<dbReference type="EMBL" id="BQNB010021374">
    <property type="protein sequence ID" value="GJU05750.1"/>
    <property type="molecule type" value="Genomic_DNA"/>
</dbReference>
<evidence type="ECO:0008006" key="4">
    <source>
        <dbReference type="Google" id="ProtNLM"/>
    </source>
</evidence>
<feature type="region of interest" description="Disordered" evidence="1">
    <location>
        <begin position="105"/>
        <end position="135"/>
    </location>
</feature>
<dbReference type="InterPro" id="IPR043502">
    <property type="entry name" value="DNA/RNA_pol_sf"/>
</dbReference>
<evidence type="ECO:0000313" key="3">
    <source>
        <dbReference type="Proteomes" id="UP001151760"/>
    </source>
</evidence>
<comment type="caution">
    <text evidence="2">The sequence shown here is derived from an EMBL/GenBank/DDBJ whole genome shotgun (WGS) entry which is preliminary data.</text>
</comment>
<dbReference type="InterPro" id="IPR043128">
    <property type="entry name" value="Rev_trsase/Diguanyl_cyclase"/>
</dbReference>
<organism evidence="2 3">
    <name type="scientific">Tanacetum coccineum</name>
    <dbReference type="NCBI Taxonomy" id="301880"/>
    <lineage>
        <taxon>Eukaryota</taxon>
        <taxon>Viridiplantae</taxon>
        <taxon>Streptophyta</taxon>
        <taxon>Embryophyta</taxon>
        <taxon>Tracheophyta</taxon>
        <taxon>Spermatophyta</taxon>
        <taxon>Magnoliopsida</taxon>
        <taxon>eudicotyledons</taxon>
        <taxon>Gunneridae</taxon>
        <taxon>Pentapetalae</taxon>
        <taxon>asterids</taxon>
        <taxon>campanulids</taxon>
        <taxon>Asterales</taxon>
        <taxon>Asteraceae</taxon>
        <taxon>Asteroideae</taxon>
        <taxon>Anthemideae</taxon>
        <taxon>Anthemidinae</taxon>
        <taxon>Tanacetum</taxon>
    </lineage>
</organism>
<accession>A0ABQ5J1F0</accession>
<evidence type="ECO:0000313" key="2">
    <source>
        <dbReference type="EMBL" id="GJU05750.1"/>
    </source>
</evidence>
<protein>
    <recommendedName>
        <fullName evidence="4">Reverse transcriptase domain-containing protein</fullName>
    </recommendedName>
</protein>
<keyword evidence="3" id="KW-1185">Reference proteome</keyword>
<dbReference type="InterPro" id="IPR050951">
    <property type="entry name" value="Retrovirus_Pol_polyprotein"/>
</dbReference>